<evidence type="ECO:0000256" key="13">
    <source>
        <dbReference type="SAM" id="Phobius"/>
    </source>
</evidence>
<evidence type="ECO:0000256" key="4">
    <source>
        <dbReference type="ARBA" id="ARBA00022692"/>
    </source>
</evidence>
<keyword evidence="3 11" id="KW-0349">Heme</keyword>
<evidence type="ECO:0000256" key="2">
    <source>
        <dbReference type="ARBA" id="ARBA00010617"/>
    </source>
</evidence>
<evidence type="ECO:0000256" key="5">
    <source>
        <dbReference type="ARBA" id="ARBA00022723"/>
    </source>
</evidence>
<evidence type="ECO:0000256" key="8">
    <source>
        <dbReference type="ARBA" id="ARBA00023004"/>
    </source>
</evidence>
<comment type="similarity">
    <text evidence="2">Belongs to the cytochrome P450 family.</text>
</comment>
<dbReference type="PROSITE" id="PS00086">
    <property type="entry name" value="CYTOCHROME_P450"/>
    <property type="match status" value="2"/>
</dbReference>
<dbReference type="InterPro" id="IPR001128">
    <property type="entry name" value="Cyt_P450"/>
</dbReference>
<feature type="binding site" description="axial binding residue" evidence="11">
    <location>
        <position position="1243"/>
    </location>
    <ligand>
        <name>heme</name>
        <dbReference type="ChEBI" id="CHEBI:30413"/>
    </ligand>
    <ligandPart>
        <name>Fe</name>
        <dbReference type="ChEBI" id="CHEBI:18248"/>
    </ligandPart>
</feature>
<organism evidence="14">
    <name type="scientific">Salix viminalis</name>
    <name type="common">Common osier</name>
    <name type="synonym">Basket willow</name>
    <dbReference type="NCBI Taxonomy" id="40686"/>
    <lineage>
        <taxon>Eukaryota</taxon>
        <taxon>Viridiplantae</taxon>
        <taxon>Streptophyta</taxon>
        <taxon>Embryophyta</taxon>
        <taxon>Tracheophyta</taxon>
        <taxon>Spermatophyta</taxon>
        <taxon>Magnoliopsida</taxon>
        <taxon>eudicotyledons</taxon>
        <taxon>Gunneridae</taxon>
        <taxon>Pentapetalae</taxon>
        <taxon>rosids</taxon>
        <taxon>fabids</taxon>
        <taxon>Malpighiales</taxon>
        <taxon>Salicaceae</taxon>
        <taxon>Saliceae</taxon>
        <taxon>Salix</taxon>
    </lineage>
</organism>
<keyword evidence="6 13" id="KW-1133">Transmembrane helix</keyword>
<keyword evidence="7" id="KW-0560">Oxidoreductase</keyword>
<dbReference type="PRINTS" id="PR00385">
    <property type="entry name" value="P450"/>
</dbReference>
<dbReference type="SUPFAM" id="SSF48264">
    <property type="entry name" value="Cytochrome P450"/>
    <property type="match status" value="2"/>
</dbReference>
<dbReference type="InterPro" id="IPR036396">
    <property type="entry name" value="Cyt_P450_sf"/>
</dbReference>
<evidence type="ECO:0000256" key="7">
    <source>
        <dbReference type="ARBA" id="ARBA00023002"/>
    </source>
</evidence>
<keyword evidence="4 13" id="KW-0812">Transmembrane</keyword>
<name>A0A6N2K513_SALVM</name>
<comment type="cofactor">
    <cofactor evidence="11">
        <name>heme</name>
        <dbReference type="ChEBI" id="CHEBI:30413"/>
    </cofactor>
</comment>
<dbReference type="Pfam" id="PF00067">
    <property type="entry name" value="p450"/>
    <property type="match status" value="2"/>
</dbReference>
<evidence type="ECO:0000256" key="6">
    <source>
        <dbReference type="ARBA" id="ARBA00022989"/>
    </source>
</evidence>
<keyword evidence="5 11" id="KW-0479">Metal-binding</keyword>
<dbReference type="InterPro" id="IPR050651">
    <property type="entry name" value="Plant_Cytochrome_P450_Monoox"/>
</dbReference>
<feature type="region of interest" description="Disordered" evidence="12">
    <location>
        <begin position="524"/>
        <end position="550"/>
    </location>
</feature>
<evidence type="ECO:0000256" key="9">
    <source>
        <dbReference type="ARBA" id="ARBA00023033"/>
    </source>
</evidence>
<dbReference type="InterPro" id="IPR017972">
    <property type="entry name" value="Cyt_P450_CS"/>
</dbReference>
<evidence type="ECO:0008006" key="15">
    <source>
        <dbReference type="Google" id="ProtNLM"/>
    </source>
</evidence>
<evidence type="ECO:0000256" key="10">
    <source>
        <dbReference type="ARBA" id="ARBA00023136"/>
    </source>
</evidence>
<proteinExistence type="inferred from homology"/>
<dbReference type="Gene3D" id="1.10.630.10">
    <property type="entry name" value="Cytochrome P450"/>
    <property type="match status" value="2"/>
</dbReference>
<dbReference type="EMBL" id="CAADRP010000080">
    <property type="protein sequence ID" value="VFU22656.1"/>
    <property type="molecule type" value="Genomic_DNA"/>
</dbReference>
<dbReference type="InterPro" id="IPR002401">
    <property type="entry name" value="Cyt_P450_E_grp-I"/>
</dbReference>
<keyword evidence="10 13" id="KW-0472">Membrane</keyword>
<evidence type="ECO:0000256" key="12">
    <source>
        <dbReference type="SAM" id="MobiDB-lite"/>
    </source>
</evidence>
<reference evidence="14" key="1">
    <citation type="submission" date="2019-03" db="EMBL/GenBank/DDBJ databases">
        <authorList>
            <person name="Mank J."/>
            <person name="Almeida P."/>
        </authorList>
    </citation>
    <scope>NUCLEOTIDE SEQUENCE</scope>
    <source>
        <strain evidence="14">78183</strain>
    </source>
</reference>
<dbReference type="GO" id="GO:0016705">
    <property type="term" value="F:oxidoreductase activity, acting on paired donors, with incorporation or reduction of molecular oxygen"/>
    <property type="evidence" value="ECO:0007669"/>
    <property type="project" value="InterPro"/>
</dbReference>
<dbReference type="GO" id="GO:0004497">
    <property type="term" value="F:monooxygenase activity"/>
    <property type="evidence" value="ECO:0007669"/>
    <property type="project" value="UniProtKB-KW"/>
</dbReference>
<keyword evidence="8 11" id="KW-0408">Iron</keyword>
<dbReference type="GO" id="GO:0020037">
    <property type="term" value="F:heme binding"/>
    <property type="evidence" value="ECO:0007669"/>
    <property type="project" value="InterPro"/>
</dbReference>
<dbReference type="PRINTS" id="PR00463">
    <property type="entry name" value="EP450I"/>
</dbReference>
<dbReference type="GO" id="GO:0005506">
    <property type="term" value="F:iron ion binding"/>
    <property type="evidence" value="ECO:0007669"/>
    <property type="project" value="InterPro"/>
</dbReference>
<feature type="transmembrane region" description="Helical" evidence="13">
    <location>
        <begin position="778"/>
        <end position="800"/>
    </location>
</feature>
<evidence type="ECO:0000256" key="1">
    <source>
        <dbReference type="ARBA" id="ARBA00004167"/>
    </source>
</evidence>
<gene>
    <name evidence="14" type="ORF">SVIM_LOCUS26396</name>
</gene>
<evidence type="ECO:0000256" key="11">
    <source>
        <dbReference type="PIRSR" id="PIRSR602401-1"/>
    </source>
</evidence>
<evidence type="ECO:0000256" key="3">
    <source>
        <dbReference type="ARBA" id="ARBA00022617"/>
    </source>
</evidence>
<protein>
    <recommendedName>
        <fullName evidence="15">Cytochrome P450</fullName>
    </recommendedName>
</protein>
<comment type="subcellular location">
    <subcellularLocation>
        <location evidence="1">Membrane</location>
        <topology evidence="1">Single-pass membrane protein</topology>
    </subcellularLocation>
</comment>
<feature type="transmembrane region" description="Helical" evidence="13">
    <location>
        <begin position="6"/>
        <end position="22"/>
    </location>
</feature>
<accession>A0A6N2K513</accession>
<dbReference type="CDD" id="cd20654">
    <property type="entry name" value="CYP82"/>
    <property type="match status" value="2"/>
</dbReference>
<dbReference type="FunFam" id="1.10.630.10:FF:000026">
    <property type="entry name" value="Cytochrome P450 82C4"/>
    <property type="match status" value="2"/>
</dbReference>
<dbReference type="GO" id="GO:0016020">
    <property type="term" value="C:membrane"/>
    <property type="evidence" value="ECO:0007669"/>
    <property type="project" value="UniProtKB-SubCell"/>
</dbReference>
<dbReference type="PANTHER" id="PTHR47947:SF1">
    <property type="entry name" value="CYTOCHROME P450 82E3"/>
    <property type="match status" value="1"/>
</dbReference>
<dbReference type="PANTHER" id="PTHR47947">
    <property type="entry name" value="CYTOCHROME P450 82C3-RELATED"/>
    <property type="match status" value="1"/>
</dbReference>
<keyword evidence="9" id="KW-0503">Monooxygenase</keyword>
<evidence type="ECO:0000313" key="14">
    <source>
        <dbReference type="EMBL" id="VFU22656.1"/>
    </source>
</evidence>
<sequence>MDFSVQILASSTVLAVVLWYTFRRVRESRYKIEKGLRAPEPSGALPIIGHLHLLGAETTLARTLAAMADKYGPIFTIRLGKHPTVVVSNPEAIKECFTKHDRILSSRPRSSHGEYLSYNYAAFFANSGPFWREMRKIVTIQLLSSHRLKSLRHVQVSEVNTLINELYLLCKKKKQGPARIVISECFQRLTINVITRMIAGKRYLSTEAEKEEEGTRIGKLMKEYMYISGVIVPSDLIPFLGWMNHFPGPVKTMKRLSRELDSLMESWIQEHKLKRLESTTENTNKMEGDDFIDVMLSLLDDSMFGYSRETIIKATAMTLIIAGADTTSITLTWILSNLLNQRRSLQLAQEELDLKVGRERWAEDSDIENLVYIQAIIKETLRLYPPGPLSAPHEATEDFCVAGYHISKGTWLFANLWKLHRDPNLWSNPDEYMPERFLTDQANVDVLGQHFELIPFGSGRRSCPGITFALQVLHLTVARLLQGFDMKTPTGESVDMTEGLGVTLPKMTPLEILITPRLSPELYSEPVQPGFPSDPQQPDDDSLTPLRDKTLSGRHATTCDKLFMTEGILETLPRSMVMEEEDSSENLELVECQWKDSLTLPLAYWVMSLICIFGGGGCTVYCGVASSRIQSLGISNDTEPLQRLDLMELSSESWKFWNHASRKTTRIEVFKPSFAKEATLRLPLSATMGCLPLHLQVPEQCSHACDDCGEGEKIQFAHISEPCLSALEFDEEPNGVVERKKEDSEVLITSNQTGPARLTPFFDNGSGYQISYKSFSFFYLHFEMILAISTVLAVVLWYTLRRVRESRYKTEKGLRAPEPSGALPIIGHLHLLGAETTLARTFAAMADKYGPIFTIRLGKHPIVVVSNPEAIKECFTTHDRILSSRPRSSHGEYLSYNYAAFGFTNSGPFWREMRKIVTIQLLSSHRLKSLRHVQVSEVNTLINDLYLLCKKNKQGSARIVISECFERLTINMITRMIAGKRYLRSTEAEKEEEGKRIGKLMKEYMYISGVFVPSDLIPFLGWMNHFPGPVKTMKRLSRELDSLMESWIQEHKLKRLESTTENTSKMEGDDFIDVMLSLLDDSMFGYSRETIIKATAMTLIIAGADTTSITLTWILSNLLNHRRSLQLAQEELDLKVGRERWAEDSDIENLVYIQAIIKETLRLYPPGPLSVPHEATEDFCVAGYHISKGTRLFANLWKLHRDPNLWSNPDEYMPERFLTDQANVEVLGQHFELIPFGSGRRSCPGITFALQVLHLTVARLLQGFDMKTPTGESVDMTEGLSITLPKMTPLEILITPRLSPELYSEC</sequence>
<feature type="transmembrane region" description="Helical" evidence="13">
    <location>
        <begin position="224"/>
        <end position="243"/>
    </location>
</feature>